<feature type="region of interest" description="Disordered" evidence="1">
    <location>
        <begin position="238"/>
        <end position="275"/>
    </location>
</feature>
<sequence length="697" mass="69641">MGPSAGGGRGGAQEGAAAAEEALAAAGLSAQPAGGLPQLLPLPAGMVATGPTVPATATASSNDASGGEPGGAGYGPGSGGVSAAQAAAAGAASAAAAAGVSQARIQRAGSVGFQEQLVLQQQEAGRRAQLSCAASLEGQLAALRREYEAARQRHAKEVRELLEAQRQLDARLAASSAEAQQLQAIKGALEAVHAQFAQAHTRAQAAEEEHEALVDALSETTNRADGLEMELAVAEQRNRKLSEQLRQLQQQQHGSGPAAAAAATSPSSAAQLAANGTGGSRVTAAAAPAPVLQLHLPRVDASRLRPDADHEVGFGVSELRGQMGEFRSCLRNAVNGLLALSGRALGRHQQTHQAQALVLPALCAAGATDAAATHLDRARMLETASHLMGHILLAELHATAWEDPLAPLCTPPPPPAAAPTIEAAARDPGALAAAALGRSAALADPPGADAEERALAALLRSRVARRLYDAVRCEVVRAEEEAEALAEAGGQLRAAEGAGTQTILGAAVQGISQRLAAALARATAAAAAIGPSGSEEQPQPRKPQQRPGWSATEEVPAAVSDVLRPLALRSLQLGLFVSAAHPLWRLRVAPLATGASGGAAPLACGLHVQEAAVALPAQPAPSGSPSGAVGAPSAAAAGAPSPPPQPPQPVVLCSLAPGVVCDFEGLAPSHGGGVAAANARADVTSANANATYPNRHI</sequence>
<feature type="region of interest" description="Disordered" evidence="1">
    <location>
        <begin position="53"/>
        <end position="73"/>
    </location>
</feature>
<feature type="region of interest" description="Disordered" evidence="1">
    <location>
        <begin position="617"/>
        <end position="645"/>
    </location>
</feature>
<feature type="compositionally biased region" description="Gly residues" evidence="1">
    <location>
        <begin position="1"/>
        <end position="13"/>
    </location>
</feature>
<feature type="region of interest" description="Disordered" evidence="1">
    <location>
        <begin position="1"/>
        <end position="23"/>
    </location>
</feature>
<feature type="compositionally biased region" description="Low complexity" evidence="1">
    <location>
        <begin position="14"/>
        <end position="23"/>
    </location>
</feature>
<dbReference type="AlphaFoldDB" id="A0A150G9L2"/>
<dbReference type="EMBL" id="LSYV01000044">
    <property type="protein sequence ID" value="KXZ46453.1"/>
    <property type="molecule type" value="Genomic_DNA"/>
</dbReference>
<gene>
    <name evidence="2" type="ORF">GPECTOR_43g889</name>
</gene>
<evidence type="ECO:0000313" key="2">
    <source>
        <dbReference type="EMBL" id="KXZ46453.1"/>
    </source>
</evidence>
<name>A0A150G9L2_GONPE</name>
<dbReference type="Proteomes" id="UP000075714">
    <property type="component" value="Unassembled WGS sequence"/>
</dbReference>
<reference evidence="3" key="1">
    <citation type="journal article" date="2016" name="Nat. Commun.">
        <title>The Gonium pectorale genome demonstrates co-option of cell cycle regulation during the evolution of multicellularity.</title>
        <authorList>
            <person name="Hanschen E.R."/>
            <person name="Marriage T.N."/>
            <person name="Ferris P.J."/>
            <person name="Hamaji T."/>
            <person name="Toyoda A."/>
            <person name="Fujiyama A."/>
            <person name="Neme R."/>
            <person name="Noguchi H."/>
            <person name="Minakuchi Y."/>
            <person name="Suzuki M."/>
            <person name="Kawai-Toyooka H."/>
            <person name="Smith D.R."/>
            <person name="Sparks H."/>
            <person name="Anderson J."/>
            <person name="Bakaric R."/>
            <person name="Luria V."/>
            <person name="Karger A."/>
            <person name="Kirschner M.W."/>
            <person name="Durand P.M."/>
            <person name="Michod R.E."/>
            <person name="Nozaki H."/>
            <person name="Olson B.J."/>
        </authorList>
    </citation>
    <scope>NUCLEOTIDE SEQUENCE [LARGE SCALE GENOMIC DNA]</scope>
    <source>
        <strain evidence="3">NIES-2863</strain>
    </source>
</reference>
<organism evidence="2 3">
    <name type="scientific">Gonium pectorale</name>
    <name type="common">Green alga</name>
    <dbReference type="NCBI Taxonomy" id="33097"/>
    <lineage>
        <taxon>Eukaryota</taxon>
        <taxon>Viridiplantae</taxon>
        <taxon>Chlorophyta</taxon>
        <taxon>core chlorophytes</taxon>
        <taxon>Chlorophyceae</taxon>
        <taxon>CS clade</taxon>
        <taxon>Chlamydomonadales</taxon>
        <taxon>Volvocaceae</taxon>
        <taxon>Gonium</taxon>
    </lineage>
</organism>
<feature type="compositionally biased region" description="Low complexity" evidence="1">
    <location>
        <begin position="617"/>
        <end position="639"/>
    </location>
</feature>
<comment type="caution">
    <text evidence="2">The sequence shown here is derived from an EMBL/GenBank/DDBJ whole genome shotgun (WGS) entry which is preliminary data.</text>
</comment>
<accession>A0A150G9L2</accession>
<feature type="compositionally biased region" description="Low complexity" evidence="1">
    <location>
        <begin position="244"/>
        <end position="274"/>
    </location>
</feature>
<feature type="region of interest" description="Disordered" evidence="1">
    <location>
        <begin position="529"/>
        <end position="553"/>
    </location>
</feature>
<proteinExistence type="predicted"/>
<evidence type="ECO:0000313" key="3">
    <source>
        <dbReference type="Proteomes" id="UP000075714"/>
    </source>
</evidence>
<evidence type="ECO:0000256" key="1">
    <source>
        <dbReference type="SAM" id="MobiDB-lite"/>
    </source>
</evidence>
<protein>
    <submittedName>
        <fullName evidence="2">Uncharacterized protein</fullName>
    </submittedName>
</protein>
<keyword evidence="3" id="KW-1185">Reference proteome</keyword>